<organism evidence="2 3">
    <name type="scientific">Sinanodonta woodiana</name>
    <name type="common">Chinese pond mussel</name>
    <name type="synonym">Anodonta woodiana</name>
    <dbReference type="NCBI Taxonomy" id="1069815"/>
    <lineage>
        <taxon>Eukaryota</taxon>
        <taxon>Metazoa</taxon>
        <taxon>Spiralia</taxon>
        <taxon>Lophotrochozoa</taxon>
        <taxon>Mollusca</taxon>
        <taxon>Bivalvia</taxon>
        <taxon>Autobranchia</taxon>
        <taxon>Heteroconchia</taxon>
        <taxon>Palaeoheterodonta</taxon>
        <taxon>Unionida</taxon>
        <taxon>Unionoidea</taxon>
        <taxon>Unionidae</taxon>
        <taxon>Unioninae</taxon>
        <taxon>Sinanodonta</taxon>
    </lineage>
</organism>
<dbReference type="PANTHER" id="PTHR23287">
    <property type="entry name" value="RUBY-EYE2-LIKE PROTEIN"/>
    <property type="match status" value="1"/>
</dbReference>
<dbReference type="InterPro" id="IPR009091">
    <property type="entry name" value="RCC1/BLIP-II"/>
</dbReference>
<dbReference type="PANTHER" id="PTHR23287:SF16">
    <property type="entry name" value="TECTONIN BETA-PROPELLER REPEAT-CONTAINING PROTEIN 2"/>
    <property type="match status" value="1"/>
</dbReference>
<feature type="region of interest" description="Disordered" evidence="1">
    <location>
        <begin position="613"/>
        <end position="664"/>
    </location>
</feature>
<dbReference type="Proteomes" id="UP001634394">
    <property type="component" value="Unassembled WGS sequence"/>
</dbReference>
<evidence type="ECO:0008006" key="4">
    <source>
        <dbReference type="Google" id="ProtNLM"/>
    </source>
</evidence>
<keyword evidence="3" id="KW-1185">Reference proteome</keyword>
<dbReference type="SUPFAM" id="SSF50978">
    <property type="entry name" value="WD40 repeat-like"/>
    <property type="match status" value="1"/>
</dbReference>
<dbReference type="Pfam" id="PF19193">
    <property type="entry name" value="Tectonin"/>
    <property type="match status" value="2"/>
</dbReference>
<feature type="region of interest" description="Disordered" evidence="1">
    <location>
        <begin position="957"/>
        <end position="1002"/>
    </location>
</feature>
<feature type="region of interest" description="Disordered" evidence="1">
    <location>
        <begin position="795"/>
        <end position="814"/>
    </location>
</feature>
<comment type="caution">
    <text evidence="2">The sequence shown here is derived from an EMBL/GenBank/DDBJ whole genome shotgun (WGS) entry which is preliminary data.</text>
</comment>
<feature type="region of interest" description="Disordered" evidence="1">
    <location>
        <begin position="698"/>
        <end position="725"/>
    </location>
</feature>
<feature type="compositionally biased region" description="Basic and acidic residues" evidence="1">
    <location>
        <begin position="984"/>
        <end position="1002"/>
    </location>
</feature>
<feature type="compositionally biased region" description="Polar residues" evidence="1">
    <location>
        <begin position="536"/>
        <end position="561"/>
    </location>
</feature>
<sequence>MEAVKQEELLDKQHMVLREHEPLTLLLSLIPRKIQKGMLGVQSQLNLICIDAMEDFIALGSNVGILFLYDRNKGSVERLKSESSNDTVTCVKLHYGLDYQVAFGVSSGAIYIFQLPSMLIGHSKQLLRVVVADLHTSPLTSIAWSHNGMRVYSGDKTGHVGETQVDFLEGQCKSSVLLVEPNTEIVQLCHDHKSVLISTLHRCVILPTSSRKPTSTDEGSGLIQVGQTNRKIPLSLGACFIPGLCKPEDAQLYAARPGFRIWKANMDGSVSSTLIFKDLLSQPHAEIQVLPFDVMDNSLKTPSQQFGPLLQFCGKLLVTWNETCLYIVDPENTSIVGTQSHMGIIRGVSVSREEIFVLRSNTDRNVVMLAYKVEEPRHRINPVLLAAQRHRSERKGSFGSETNEKELQKLSGDEKHSKQSLSREHSPLPLKKVLDKVRQIPMIFPSMIKTHESNSPSSSSSSASMESRYDHGYVFEKDKVESVDNVDDLPPIIPLSSLSGLNSVLDRQDSSASMDSSSLEISLYSNRDAIRRSSNLNVNQSSDQTQTGISSETGSRNSSDINIEIMSKTLPKHGEMEDKSNQVEEGGGLLRGSKFLLDYSEEDSIVFRKKKLKVKKKKKGARNQETRSSSEAGIRFPSDSIDIRPDSDIDPQKSSVDNSNSDQIQDLDIRSMSGNVNPSVLSSSPVISLNQLIKTSKQKVLAQSDNARKTEKGSDTKEDKKSVTLSEGIELKDNVSEKQNEVSSVGINNTSMSNKLATQESLATSNKLLKDQAGILTPSDCPLIDQVSTDKLNISSSPVKHKEEVSAQQSDLRSQKKMITPEKIKHLAHKGQITSKERSWVSGNTGDDNSVKYLTSRVSSLEKEIRKLDLEVMGMDSNASETLITQTQTDGVCMAPLDTPSDVLNKVQSSDLVCSNDVVSGTQNKDTDDSTKSQSLYQTPDTSSEDFYSKFYIQSTTPSSTQSVSPGSDPLSLTAPSPEAQSPEVDRMVDTTEVPQGRKKEDTDDIQVVDFPASADIKKSVNLWTEFSVLGNVYSMALSDTHIWYTDKSNNIYYSLLHQPGLTWRKANGSAKQIAVSPSGDIVWCLQKNTVLAGTKITQKHPEGLKWVEAVKEVAYIAVDNNSAWYIKVNGEVMMQTGLTRERPCFRSIPAPCSHRLKQIVCHNGVVWALTVSCRLIYRKNITSSCPHGTEWVLAEGENLETENLFSTVALGDGGIGWAMNVLGQLFFCTGVTSKTPLGDQKWWQVLFRTEYLMQDMTTLDMLKALPWRLDPQRLSLLLSNQTGGLICTGRGQVCVCPEYKNTIHVCHGSLEGHFWEEAHPMGIAASTAWKLVEARNADAEEGVVWGLQPNGGLFIFPPDRLSCFELPRPAKLPYIVCMSTCQDAFWALSDIGDVYIRTGMGPHCPKGSGWDKLDLSQLADNQLIHVSCGQQNVWAVDSNGDVFQRIGVRAPTSHSLNAAWLPVDRGDTVFTHIKAGPQDWMVWAIDNRRQVYVRSGVTDRMPVGRTWIHVPGTLAVQLTISELNVWALNPSGELFCRFGISQDNYAGDYWKKVPGMFVQVSASPSDELWGINQEGQMIHRQTKYIINKQPINKVPNYQKRTLSAGSEEGDWEII</sequence>
<gene>
    <name evidence="2" type="ORF">ACJMK2_036220</name>
</gene>
<dbReference type="InterPro" id="IPR036322">
    <property type="entry name" value="WD40_repeat_dom_sf"/>
</dbReference>
<dbReference type="EMBL" id="JBJQND010000006">
    <property type="protein sequence ID" value="KAL3873059.1"/>
    <property type="molecule type" value="Genomic_DNA"/>
</dbReference>
<dbReference type="InterPro" id="IPR015943">
    <property type="entry name" value="WD40/YVTN_repeat-like_dom_sf"/>
</dbReference>
<dbReference type="SUPFAM" id="SSF50985">
    <property type="entry name" value="RCC1/BLIP-II"/>
    <property type="match status" value="1"/>
</dbReference>
<name>A0ABD3WGJ3_SINWO</name>
<evidence type="ECO:0000313" key="2">
    <source>
        <dbReference type="EMBL" id="KAL3873059.1"/>
    </source>
</evidence>
<dbReference type="Pfam" id="PF06462">
    <property type="entry name" value="Hyd_WA"/>
    <property type="match status" value="1"/>
</dbReference>
<accession>A0ABD3WGJ3</accession>
<feature type="region of interest" description="Disordered" evidence="1">
    <location>
        <begin position="536"/>
        <end position="562"/>
    </location>
</feature>
<dbReference type="SMART" id="SM00706">
    <property type="entry name" value="TECPR"/>
    <property type="match status" value="8"/>
</dbReference>
<protein>
    <recommendedName>
        <fullName evidence="4">Tectonin beta-propeller repeat-containing protein 2</fullName>
    </recommendedName>
</protein>
<evidence type="ECO:0000256" key="1">
    <source>
        <dbReference type="SAM" id="MobiDB-lite"/>
    </source>
</evidence>
<feature type="region of interest" description="Disordered" evidence="1">
    <location>
        <begin position="917"/>
        <end position="943"/>
    </location>
</feature>
<feature type="region of interest" description="Disordered" evidence="1">
    <location>
        <begin position="391"/>
        <end position="428"/>
    </location>
</feature>
<reference evidence="2 3" key="1">
    <citation type="submission" date="2024-11" db="EMBL/GenBank/DDBJ databases">
        <title>Chromosome-level genome assembly of the freshwater bivalve Anodonta woodiana.</title>
        <authorList>
            <person name="Chen X."/>
        </authorList>
    </citation>
    <scope>NUCLEOTIDE SEQUENCE [LARGE SCALE GENOMIC DNA]</scope>
    <source>
        <strain evidence="2">MN2024</strain>
        <tissue evidence="2">Gills</tissue>
    </source>
</reference>
<proteinExistence type="predicted"/>
<dbReference type="InterPro" id="IPR006624">
    <property type="entry name" value="Beta-propeller_rpt_TECPR"/>
</dbReference>
<feature type="compositionally biased region" description="Low complexity" evidence="1">
    <location>
        <begin position="957"/>
        <end position="970"/>
    </location>
</feature>
<feature type="compositionally biased region" description="Low complexity" evidence="1">
    <location>
        <begin position="453"/>
        <end position="466"/>
    </location>
</feature>
<evidence type="ECO:0000313" key="3">
    <source>
        <dbReference type="Proteomes" id="UP001634394"/>
    </source>
</evidence>
<dbReference type="EMBL" id="JBJQND010000006">
    <property type="protein sequence ID" value="KAL3873060.1"/>
    <property type="molecule type" value="Genomic_DNA"/>
</dbReference>
<dbReference type="Gene3D" id="2.130.10.10">
    <property type="entry name" value="YVTN repeat-like/Quinoprotein amine dehydrogenase"/>
    <property type="match status" value="1"/>
</dbReference>
<feature type="region of interest" description="Disordered" evidence="1">
    <location>
        <begin position="445"/>
        <end position="466"/>
    </location>
</feature>
<feature type="compositionally biased region" description="Polar residues" evidence="1">
    <location>
        <begin position="652"/>
        <end position="664"/>
    </location>
</feature>
<feature type="compositionally biased region" description="Polar residues" evidence="1">
    <location>
        <begin position="932"/>
        <end position="943"/>
    </location>
</feature>
<feature type="compositionally biased region" description="Basic and acidic residues" evidence="1">
    <location>
        <begin position="706"/>
        <end position="722"/>
    </location>
</feature>
<feature type="compositionally biased region" description="Basic and acidic residues" evidence="1">
    <location>
        <begin position="402"/>
        <end position="428"/>
    </location>
</feature>
<feature type="compositionally biased region" description="Basic and acidic residues" evidence="1">
    <location>
        <begin position="641"/>
        <end position="651"/>
    </location>
</feature>